<dbReference type="Proteomes" id="UP000634136">
    <property type="component" value="Unassembled WGS sequence"/>
</dbReference>
<protein>
    <submittedName>
        <fullName evidence="1">Uncharacterized protein</fullName>
    </submittedName>
</protein>
<accession>A0A834SMU1</accession>
<proteinExistence type="predicted"/>
<sequence>MEGNFCMHRTPKGLIMWNERSDKKVKT</sequence>
<evidence type="ECO:0000313" key="1">
    <source>
        <dbReference type="EMBL" id="KAF7806667.1"/>
    </source>
</evidence>
<organism evidence="1 2">
    <name type="scientific">Senna tora</name>
    <dbReference type="NCBI Taxonomy" id="362788"/>
    <lineage>
        <taxon>Eukaryota</taxon>
        <taxon>Viridiplantae</taxon>
        <taxon>Streptophyta</taxon>
        <taxon>Embryophyta</taxon>
        <taxon>Tracheophyta</taxon>
        <taxon>Spermatophyta</taxon>
        <taxon>Magnoliopsida</taxon>
        <taxon>eudicotyledons</taxon>
        <taxon>Gunneridae</taxon>
        <taxon>Pentapetalae</taxon>
        <taxon>rosids</taxon>
        <taxon>fabids</taxon>
        <taxon>Fabales</taxon>
        <taxon>Fabaceae</taxon>
        <taxon>Caesalpinioideae</taxon>
        <taxon>Cassia clade</taxon>
        <taxon>Senna</taxon>
    </lineage>
</organism>
<keyword evidence="2" id="KW-1185">Reference proteome</keyword>
<gene>
    <name evidence="1" type="ORF">G2W53_038828</name>
</gene>
<dbReference type="EMBL" id="JAAIUW010000012">
    <property type="protein sequence ID" value="KAF7806667.1"/>
    <property type="molecule type" value="Genomic_DNA"/>
</dbReference>
<name>A0A834SMU1_9FABA</name>
<reference evidence="1" key="1">
    <citation type="submission" date="2020-09" db="EMBL/GenBank/DDBJ databases">
        <title>Genome-Enabled Discovery of Anthraquinone Biosynthesis in Senna tora.</title>
        <authorList>
            <person name="Kang S.-H."/>
            <person name="Pandey R.P."/>
            <person name="Lee C.-M."/>
            <person name="Sim J.-S."/>
            <person name="Jeong J.-T."/>
            <person name="Choi B.-S."/>
            <person name="Jung M."/>
            <person name="Ginzburg D."/>
            <person name="Zhao K."/>
            <person name="Won S.Y."/>
            <person name="Oh T.-J."/>
            <person name="Yu Y."/>
            <person name="Kim N.-H."/>
            <person name="Lee O.R."/>
            <person name="Lee T.-H."/>
            <person name="Bashyal P."/>
            <person name="Kim T.-S."/>
            <person name="Lee W.-H."/>
            <person name="Kawkins C."/>
            <person name="Kim C.-K."/>
            <person name="Kim J.S."/>
            <person name="Ahn B.O."/>
            <person name="Rhee S.Y."/>
            <person name="Sohng J.K."/>
        </authorList>
    </citation>
    <scope>NUCLEOTIDE SEQUENCE</scope>
    <source>
        <tissue evidence="1">Leaf</tissue>
    </source>
</reference>
<dbReference type="AlphaFoldDB" id="A0A834SMU1"/>
<evidence type="ECO:0000313" key="2">
    <source>
        <dbReference type="Proteomes" id="UP000634136"/>
    </source>
</evidence>
<comment type="caution">
    <text evidence="1">The sequence shown here is derived from an EMBL/GenBank/DDBJ whole genome shotgun (WGS) entry which is preliminary data.</text>
</comment>